<feature type="domain" description="Aminotransferase class I/classII large" evidence="6">
    <location>
        <begin position="92"/>
        <end position="381"/>
    </location>
</feature>
<dbReference type="InterPro" id="IPR015422">
    <property type="entry name" value="PyrdxlP-dep_Trfase_small"/>
</dbReference>
<dbReference type="InterPro" id="IPR051798">
    <property type="entry name" value="Class-II_PLP-Dep_Aminotrans"/>
</dbReference>
<evidence type="ECO:0000256" key="1">
    <source>
        <dbReference type="ARBA" id="ARBA00001933"/>
    </source>
</evidence>
<dbReference type="InterPro" id="IPR004839">
    <property type="entry name" value="Aminotransferase_I/II_large"/>
</dbReference>
<gene>
    <name evidence="7" type="ordered locus">CFPG_656</name>
</gene>
<comment type="cofactor">
    <cofactor evidence="1">
        <name>pyridoxal 5'-phosphate</name>
        <dbReference type="ChEBI" id="CHEBI:597326"/>
    </cofactor>
</comment>
<dbReference type="eggNOG" id="COG1168">
    <property type="taxonomic scope" value="Bacteria"/>
</dbReference>
<sequence length="391" mass="45104">MVQYNFDEKIERKGTGALKTDALQERFGKTDLISLWVADMDFRCGDFIIDALIDCCKQGIFGYTIFPEKYFLSVKDWILEHHHWLIEREWFSFIPGVMKGIAFAIINFTNPKDKVIIQPPVYYPFRLVTQMHNRQVVNNPLIEEDGKYRMDLDGLRKIIDKNCRLLILSNPHNPIGISWKQEILEELAEICFEKNILVISDEIHSDMAIFGHRHTPFALVSKHAEQNSITFMAPTKTFNLAGIVSSYAIVLNKEVRNIFYSFLRACGLDEGTIFSYSATQAAYVNGSEWKRQMLQYIENNIRIVDSFLKKYIPIVKMFMPEASFLVWLDCRELRLSQKELNNLFIEKANLALNDGEVFGKEGIGFMRMNVGCPQSILIEALNNLKNALKSG</sequence>
<evidence type="ECO:0000313" key="8">
    <source>
        <dbReference type="Proteomes" id="UP000000723"/>
    </source>
</evidence>
<dbReference type="Gene3D" id="3.90.1150.10">
    <property type="entry name" value="Aspartate Aminotransferase, domain 1"/>
    <property type="match status" value="1"/>
</dbReference>
<accession>B6YRU7</accession>
<dbReference type="GO" id="GO:0008483">
    <property type="term" value="F:transaminase activity"/>
    <property type="evidence" value="ECO:0007669"/>
    <property type="project" value="UniProtKB-KW"/>
</dbReference>
<name>B6YRU7_AZOPC</name>
<keyword evidence="7" id="KW-0032">Aminotransferase</keyword>
<evidence type="ECO:0000313" key="7">
    <source>
        <dbReference type="EMBL" id="BAG83919.1"/>
    </source>
</evidence>
<dbReference type="KEGG" id="aps:CFPG_656"/>
<dbReference type="Proteomes" id="UP000000723">
    <property type="component" value="Chromosome"/>
</dbReference>
<evidence type="ECO:0000256" key="2">
    <source>
        <dbReference type="ARBA" id="ARBA00012224"/>
    </source>
</evidence>
<protein>
    <recommendedName>
        <fullName evidence="2">cysteine-S-conjugate beta-lyase</fullName>
        <ecNumber evidence="2">4.4.1.13</ecNumber>
    </recommendedName>
</protein>
<dbReference type="InterPro" id="IPR027619">
    <property type="entry name" value="C-S_lyase_PatB-like"/>
</dbReference>
<dbReference type="Pfam" id="PF00155">
    <property type="entry name" value="Aminotran_1_2"/>
    <property type="match status" value="1"/>
</dbReference>
<dbReference type="Gene3D" id="3.40.640.10">
    <property type="entry name" value="Type I PLP-dependent aspartate aminotransferase-like (Major domain)"/>
    <property type="match status" value="1"/>
</dbReference>
<dbReference type="GO" id="GO:0030170">
    <property type="term" value="F:pyridoxal phosphate binding"/>
    <property type="evidence" value="ECO:0007669"/>
    <property type="project" value="InterPro"/>
</dbReference>
<keyword evidence="7" id="KW-0808">Transferase</keyword>
<keyword evidence="3" id="KW-0663">Pyridoxal phosphate</keyword>
<dbReference type="OrthoDB" id="9802872at2"/>
<evidence type="ECO:0000259" key="6">
    <source>
        <dbReference type="Pfam" id="PF00155"/>
    </source>
</evidence>
<reference evidence="8" key="1">
    <citation type="journal article" date="2008" name="Science">
        <title>Genome of an endosymbiont coupling N2 fixation to cellulolysis within RT protist cells in termite gut.</title>
        <authorList>
            <person name="Hongoh Y."/>
            <person name="Sharma V.K."/>
            <person name="Prakash T."/>
            <person name="Noda S."/>
            <person name="Toh H."/>
            <person name="Taylor T.D."/>
            <person name="Kudo T."/>
            <person name="Sakaki Y."/>
            <person name="Toyoda A."/>
            <person name="Hattori M."/>
            <person name="Ohkuma M."/>
        </authorList>
    </citation>
    <scope>NUCLEOTIDE SEQUENCE [LARGE SCALE GENOMIC DNA]</scope>
</reference>
<dbReference type="InterPro" id="IPR015424">
    <property type="entry name" value="PyrdxlP-dep_Trfase"/>
</dbReference>
<dbReference type="AlphaFoldDB" id="B6YRU7"/>
<dbReference type="PANTHER" id="PTHR43525:SF1">
    <property type="entry name" value="PROTEIN MALY"/>
    <property type="match status" value="1"/>
</dbReference>
<dbReference type="GO" id="GO:0047804">
    <property type="term" value="F:cysteine-S-conjugate beta-lyase activity"/>
    <property type="evidence" value="ECO:0007669"/>
    <property type="project" value="UniProtKB-EC"/>
</dbReference>
<dbReference type="NCBIfam" id="TIGR04350">
    <property type="entry name" value="C_S_lyase_PatB"/>
    <property type="match status" value="1"/>
</dbReference>
<dbReference type="PANTHER" id="PTHR43525">
    <property type="entry name" value="PROTEIN MALY"/>
    <property type="match status" value="1"/>
</dbReference>
<proteinExistence type="inferred from homology"/>
<dbReference type="CDD" id="cd00609">
    <property type="entry name" value="AAT_like"/>
    <property type="match status" value="1"/>
</dbReference>
<evidence type="ECO:0000256" key="5">
    <source>
        <dbReference type="ARBA" id="ARBA00037974"/>
    </source>
</evidence>
<keyword evidence="4" id="KW-0456">Lyase</keyword>
<dbReference type="STRING" id="511995.CFPG_656"/>
<keyword evidence="8" id="KW-1185">Reference proteome</keyword>
<dbReference type="InterPro" id="IPR015421">
    <property type="entry name" value="PyrdxlP-dep_Trfase_major"/>
</dbReference>
<dbReference type="RefSeq" id="WP_012573679.1">
    <property type="nucleotide sequence ID" value="NC_011565.1"/>
</dbReference>
<dbReference type="EMBL" id="AP010656">
    <property type="protein sequence ID" value="BAG83919.1"/>
    <property type="molecule type" value="Genomic_DNA"/>
</dbReference>
<organism evidence="7 8">
    <name type="scientific">Azobacteroides pseudotrichonymphae genomovar. CFP2</name>
    <dbReference type="NCBI Taxonomy" id="511995"/>
    <lineage>
        <taxon>Bacteria</taxon>
        <taxon>Pseudomonadati</taxon>
        <taxon>Bacteroidota</taxon>
        <taxon>Bacteroidia</taxon>
        <taxon>Bacteroidales</taxon>
        <taxon>Candidatus Azobacteroides</taxon>
    </lineage>
</organism>
<dbReference type="SUPFAM" id="SSF53383">
    <property type="entry name" value="PLP-dependent transferases"/>
    <property type="match status" value="1"/>
</dbReference>
<comment type="similarity">
    <text evidence="5">Belongs to the class-II pyridoxal-phosphate-dependent aminotransferase family. MalY/PatB cystathionine beta-lyase subfamily.</text>
</comment>
<dbReference type="HOGENOM" id="CLU_017584_15_0_10"/>
<evidence type="ECO:0000256" key="4">
    <source>
        <dbReference type="ARBA" id="ARBA00023239"/>
    </source>
</evidence>
<dbReference type="EC" id="4.4.1.13" evidence="2"/>
<evidence type="ECO:0000256" key="3">
    <source>
        <dbReference type="ARBA" id="ARBA00022898"/>
    </source>
</evidence>